<sequence length="301" mass="33201">MEDVCVCRNIEKAYGQPVLKGCSLHIPAGSIYGLIGENGAGKTTLIRILTGLQKPDAGTYSLFDVDASDKAIHLARKRMGAIVEMPALDPELDALSNVRAQARLLELEPGHEKEALEWVGLNDPGTKKAGDFSLGMRQRLGLAMALIGHPDFILLDEPTNGLDPQGMIELRELILKLNKEHRITFLISSHVLAELAKLADWYGFLKGGKIVLETSAKELDEHAKPVVEIEAKPMEKLVSYWDRNRMAYKALGADRWRVETNRPAGELALELAKAGIDVRSIQIVNEDLEAVYMQIMKGGTR</sequence>
<organism evidence="1 2">
    <name type="scientific">Dubosiella muris</name>
    <dbReference type="NCBI Taxonomy" id="3038133"/>
    <lineage>
        <taxon>Bacteria</taxon>
        <taxon>Bacillati</taxon>
        <taxon>Bacillota</taxon>
        <taxon>Erysipelotrichia</taxon>
        <taxon>Erysipelotrichales</taxon>
        <taxon>Erysipelotrichaceae</taxon>
        <taxon>Dubosiella</taxon>
    </lineage>
</organism>
<keyword evidence="1" id="KW-0067">ATP-binding</keyword>
<evidence type="ECO:0000313" key="1">
    <source>
        <dbReference type="EMBL" id="TGY65541.1"/>
    </source>
</evidence>
<name>A0AC61R6D5_9FIRM</name>
<comment type="caution">
    <text evidence="1">The sequence shown here is derived from an EMBL/GenBank/DDBJ whole genome shotgun (WGS) entry which is preliminary data.</text>
</comment>
<keyword evidence="2" id="KW-1185">Reference proteome</keyword>
<dbReference type="EMBL" id="SRYG01000016">
    <property type="protein sequence ID" value="TGY65541.1"/>
    <property type="molecule type" value="Genomic_DNA"/>
</dbReference>
<protein>
    <submittedName>
        <fullName evidence="1">ABC transporter ATP-binding protein</fullName>
    </submittedName>
</protein>
<dbReference type="Proteomes" id="UP000308836">
    <property type="component" value="Unassembled WGS sequence"/>
</dbReference>
<keyword evidence="1" id="KW-0547">Nucleotide-binding</keyword>
<proteinExistence type="predicted"/>
<reference evidence="1" key="1">
    <citation type="submission" date="2019-04" db="EMBL/GenBank/DDBJ databases">
        <title>Microbes associate with the intestines of laboratory mice.</title>
        <authorList>
            <person name="Navarre W."/>
            <person name="Wong E."/>
            <person name="Huang K."/>
            <person name="Tropini C."/>
            <person name="Ng K."/>
            <person name="Yu B."/>
        </authorList>
    </citation>
    <scope>NUCLEOTIDE SEQUENCE</scope>
    <source>
        <strain evidence="1">NM09_H32</strain>
    </source>
</reference>
<gene>
    <name evidence="1" type="ORF">E5336_08235</name>
</gene>
<accession>A0AC61R6D5</accession>
<evidence type="ECO:0000313" key="2">
    <source>
        <dbReference type="Proteomes" id="UP000308836"/>
    </source>
</evidence>